<dbReference type="EMBL" id="CM042052">
    <property type="protein sequence ID" value="KAI3719168.1"/>
    <property type="molecule type" value="Genomic_DNA"/>
</dbReference>
<organism evidence="1 2">
    <name type="scientific">Arctium lappa</name>
    <name type="common">Greater burdock</name>
    <name type="synonym">Lappa major</name>
    <dbReference type="NCBI Taxonomy" id="4217"/>
    <lineage>
        <taxon>Eukaryota</taxon>
        <taxon>Viridiplantae</taxon>
        <taxon>Streptophyta</taxon>
        <taxon>Embryophyta</taxon>
        <taxon>Tracheophyta</taxon>
        <taxon>Spermatophyta</taxon>
        <taxon>Magnoliopsida</taxon>
        <taxon>eudicotyledons</taxon>
        <taxon>Gunneridae</taxon>
        <taxon>Pentapetalae</taxon>
        <taxon>asterids</taxon>
        <taxon>campanulids</taxon>
        <taxon>Asterales</taxon>
        <taxon>Asteraceae</taxon>
        <taxon>Carduoideae</taxon>
        <taxon>Cardueae</taxon>
        <taxon>Arctiinae</taxon>
        <taxon>Arctium</taxon>
    </lineage>
</organism>
<accession>A0ACB9BB57</accession>
<evidence type="ECO:0000313" key="2">
    <source>
        <dbReference type="Proteomes" id="UP001055879"/>
    </source>
</evidence>
<comment type="caution">
    <text evidence="1">The sequence shown here is derived from an EMBL/GenBank/DDBJ whole genome shotgun (WGS) entry which is preliminary data.</text>
</comment>
<dbReference type="Proteomes" id="UP001055879">
    <property type="component" value="Linkage Group LG06"/>
</dbReference>
<reference evidence="2" key="1">
    <citation type="journal article" date="2022" name="Mol. Ecol. Resour.">
        <title>The genomes of chicory, endive, great burdock and yacon provide insights into Asteraceae palaeo-polyploidization history and plant inulin production.</title>
        <authorList>
            <person name="Fan W."/>
            <person name="Wang S."/>
            <person name="Wang H."/>
            <person name="Wang A."/>
            <person name="Jiang F."/>
            <person name="Liu H."/>
            <person name="Zhao H."/>
            <person name="Xu D."/>
            <person name="Zhang Y."/>
        </authorList>
    </citation>
    <scope>NUCLEOTIDE SEQUENCE [LARGE SCALE GENOMIC DNA]</scope>
    <source>
        <strain evidence="2">cv. Niubang</strain>
    </source>
</reference>
<proteinExistence type="predicted"/>
<evidence type="ECO:0000313" key="1">
    <source>
        <dbReference type="EMBL" id="KAI3719168.1"/>
    </source>
</evidence>
<sequence>MAGSWSSETERDGSLLVDVGELRRSKTQADLVCNVAWVKGNQALLYVVTDQNKKPYRLYCSMLGSKDEDVILLEGMVENVHVNIRHTKDFRFITVNVFSTTYAKSVCIDNKDLIVEDANFYDSYLVLTVREGGRFKLCSIALPLPNNKTKLAEERESLAMATKKLGRDLS</sequence>
<gene>
    <name evidence="1" type="ORF">L6452_20062</name>
</gene>
<keyword evidence="2" id="KW-1185">Reference proteome</keyword>
<reference evidence="1 2" key="2">
    <citation type="journal article" date="2022" name="Mol. Ecol. Resour.">
        <title>The genomes of chicory, endive, great burdock and yacon provide insights into Asteraceae paleo-polyploidization history and plant inulin production.</title>
        <authorList>
            <person name="Fan W."/>
            <person name="Wang S."/>
            <person name="Wang H."/>
            <person name="Wang A."/>
            <person name="Jiang F."/>
            <person name="Liu H."/>
            <person name="Zhao H."/>
            <person name="Xu D."/>
            <person name="Zhang Y."/>
        </authorList>
    </citation>
    <scope>NUCLEOTIDE SEQUENCE [LARGE SCALE GENOMIC DNA]</scope>
    <source>
        <strain evidence="2">cv. Niubang</strain>
    </source>
</reference>
<protein>
    <submittedName>
        <fullName evidence="1">Uncharacterized protein</fullName>
    </submittedName>
</protein>
<name>A0ACB9BB57_ARCLA</name>